<keyword evidence="5" id="KW-1185">Reference proteome</keyword>
<organism evidence="4 5">
    <name type="scientific">Streptomyces spongiicola</name>
    <dbReference type="NCBI Taxonomy" id="1690221"/>
    <lineage>
        <taxon>Bacteria</taxon>
        <taxon>Bacillati</taxon>
        <taxon>Actinomycetota</taxon>
        <taxon>Actinomycetes</taxon>
        <taxon>Kitasatosporales</taxon>
        <taxon>Streptomycetaceae</taxon>
        <taxon>Streptomyces</taxon>
    </lineage>
</organism>
<dbReference type="Gene3D" id="3.40.710.10">
    <property type="entry name" value="DD-peptidase/beta-lactamase superfamily"/>
    <property type="match status" value="1"/>
</dbReference>
<dbReference type="InterPro" id="IPR001460">
    <property type="entry name" value="PCN-bd_Tpept"/>
</dbReference>
<evidence type="ECO:0000259" key="3">
    <source>
        <dbReference type="Pfam" id="PF05223"/>
    </source>
</evidence>
<dbReference type="Pfam" id="PF00905">
    <property type="entry name" value="Transpeptidase"/>
    <property type="match status" value="1"/>
</dbReference>
<evidence type="ECO:0000256" key="1">
    <source>
        <dbReference type="SAM" id="MobiDB-lite"/>
    </source>
</evidence>
<dbReference type="SUPFAM" id="SSF56601">
    <property type="entry name" value="beta-lactamase/transpeptidase-like"/>
    <property type="match status" value="1"/>
</dbReference>
<dbReference type="PANTHER" id="PTHR30627">
    <property type="entry name" value="PEPTIDOGLYCAN D,D-TRANSPEPTIDASE"/>
    <property type="match status" value="1"/>
</dbReference>
<reference evidence="4 5" key="1">
    <citation type="submission" date="2018-05" db="EMBL/GenBank/DDBJ databases">
        <title>Complete genome sequence of the Type Strain of Streptomyces spongiicola HNM0071, the producer of staurosporine.</title>
        <authorList>
            <person name="Zhou S."/>
            <person name="Huang X."/>
        </authorList>
    </citation>
    <scope>NUCLEOTIDE SEQUENCE [LARGE SCALE GENOMIC DNA]</scope>
    <source>
        <strain evidence="4 5">HNM0071</strain>
    </source>
</reference>
<feature type="domain" description="NTF2-like N-terminal transpeptidase" evidence="3">
    <location>
        <begin position="59"/>
        <end position="163"/>
    </location>
</feature>
<protein>
    <submittedName>
        <fullName evidence="4">Penicillin-binding protein</fullName>
    </submittedName>
</protein>
<sequence>MRSGARIAVVGGVFVLFAGGVGYGALSALEGGDGGGTEPKSAAVTKSSGPPSAEEIRTTADGFLAAWASGEAARAARLTDNAAEAEPLLSSFRDGAHVSGVTMKQGKPVGPKVPFTVSATVSYKGASKPWTYASELTVVRGLTTGRPLVDWAPSVVHPQLVKGARLKTGPTAEPPIRAVDRRGRELTKEKYPSLGPVLDQLRQRYGDEAGGKPGVELVISRPDGTDGTGSTGSTGSTNGTGSSNGTGSTGSTDSTVLTLAEGEPGELVTTLDADVQAAAEQAVKRHSEASVVAIRPSTGEIRAVANNREDGFNAALGGQQAPGSTMKIATAALLLDKGLVAADRKAECPKYAMYQGRTFHNLDHFDIPDGTFTRSFARSCNTAFIKLIDDVGDDAALSRLARDAFGIGLDWSTGVPTFDGSVPEGSGGEAAAQYIGQGTIQMNALTVASMTATAKNGGFRQPVIVPRSLDGRELATANRQLSGSVWRQLRDMMRATAQWGSGAQAMAGVPGDKGAKTGSAEVDGQATSNSWFAGFAGDLAAAAVVQAGGHGGDAAGPLVASVLRSG</sequence>
<feature type="region of interest" description="Disordered" evidence="1">
    <location>
        <begin position="205"/>
        <end position="255"/>
    </location>
</feature>
<name>A0ABN5KSJ5_9ACTN</name>
<dbReference type="Proteomes" id="UP000245051">
    <property type="component" value="Chromosome"/>
</dbReference>
<feature type="region of interest" description="Disordered" evidence="1">
    <location>
        <begin position="34"/>
        <end position="54"/>
    </location>
</feature>
<dbReference type="RefSeq" id="WP_109294458.1">
    <property type="nucleotide sequence ID" value="NZ_CP029254.1"/>
</dbReference>
<evidence type="ECO:0000313" key="4">
    <source>
        <dbReference type="EMBL" id="AWK09488.1"/>
    </source>
</evidence>
<dbReference type="InterPro" id="IPR012338">
    <property type="entry name" value="Beta-lactam/transpept-like"/>
</dbReference>
<proteinExistence type="predicted"/>
<feature type="domain" description="Penicillin-binding protein transpeptidase" evidence="2">
    <location>
        <begin position="290"/>
        <end position="563"/>
    </location>
</feature>
<accession>A0ABN5KSJ5</accession>
<dbReference type="EMBL" id="CP029254">
    <property type="protein sequence ID" value="AWK09488.1"/>
    <property type="molecule type" value="Genomic_DNA"/>
</dbReference>
<dbReference type="Pfam" id="PF05223">
    <property type="entry name" value="MecA_N"/>
    <property type="match status" value="1"/>
</dbReference>
<dbReference type="InterPro" id="IPR050515">
    <property type="entry name" value="Beta-lactam/transpept"/>
</dbReference>
<dbReference type="PANTHER" id="PTHR30627:SF24">
    <property type="entry name" value="PENICILLIN-BINDING PROTEIN 4B"/>
    <property type="match status" value="1"/>
</dbReference>
<dbReference type="InterPro" id="IPR007887">
    <property type="entry name" value="MecA_N"/>
</dbReference>
<evidence type="ECO:0000259" key="2">
    <source>
        <dbReference type="Pfam" id="PF00905"/>
    </source>
</evidence>
<evidence type="ECO:0000313" key="5">
    <source>
        <dbReference type="Proteomes" id="UP000245051"/>
    </source>
</evidence>
<gene>
    <name evidence="4" type="ORF">DDQ41_11755</name>
</gene>